<dbReference type="InterPro" id="IPR036291">
    <property type="entry name" value="NAD(P)-bd_dom_sf"/>
</dbReference>
<gene>
    <name evidence="3" type="ORF">BXP70_01375</name>
</gene>
<dbReference type="InterPro" id="IPR051225">
    <property type="entry name" value="NAD(P)_epim/dehydratase"/>
</dbReference>
<evidence type="ECO:0000256" key="1">
    <source>
        <dbReference type="ARBA" id="ARBA00007637"/>
    </source>
</evidence>
<accession>A0A243WLE3</accession>
<dbReference type="RefSeq" id="WP_086592208.1">
    <property type="nucleotide sequence ID" value="NZ_MTSE01000001.1"/>
</dbReference>
<comment type="similarity">
    <text evidence="1">Belongs to the NAD(P)-dependent epimerase/dehydratase family.</text>
</comment>
<dbReference type="FunFam" id="3.40.50.720:FF:000077">
    <property type="entry name" value="L-threonine 3-dehydrogenase, mitochondrial"/>
    <property type="match status" value="1"/>
</dbReference>
<proteinExistence type="inferred from homology"/>
<dbReference type="Pfam" id="PF01370">
    <property type="entry name" value="Epimerase"/>
    <property type="match status" value="1"/>
</dbReference>
<organism evidence="3 4">
    <name type="scientific">Hymenobacter crusticola</name>
    <dbReference type="NCBI Taxonomy" id="1770526"/>
    <lineage>
        <taxon>Bacteria</taxon>
        <taxon>Pseudomonadati</taxon>
        <taxon>Bacteroidota</taxon>
        <taxon>Cytophagia</taxon>
        <taxon>Cytophagales</taxon>
        <taxon>Hymenobacteraceae</taxon>
        <taxon>Hymenobacter</taxon>
    </lineage>
</organism>
<evidence type="ECO:0000313" key="3">
    <source>
        <dbReference type="EMBL" id="OUJ75961.1"/>
    </source>
</evidence>
<dbReference type="PANTHER" id="PTHR42687:SF1">
    <property type="entry name" value="L-THREONINE 3-DEHYDROGENASE, MITOCHONDRIAL"/>
    <property type="match status" value="1"/>
</dbReference>
<dbReference type="AlphaFoldDB" id="A0A243WLE3"/>
<protein>
    <submittedName>
        <fullName evidence="3">NAD-dependent epimerase</fullName>
    </submittedName>
</protein>
<dbReference type="GO" id="GO:0008743">
    <property type="term" value="F:L-threonine 3-dehydrogenase activity"/>
    <property type="evidence" value="ECO:0007669"/>
    <property type="project" value="TreeGrafter"/>
</dbReference>
<keyword evidence="4" id="KW-1185">Reference proteome</keyword>
<dbReference type="InterPro" id="IPR001509">
    <property type="entry name" value="Epimerase_deHydtase"/>
</dbReference>
<feature type="domain" description="NAD-dependent epimerase/dehydratase" evidence="2">
    <location>
        <begin position="13"/>
        <end position="240"/>
    </location>
</feature>
<dbReference type="SUPFAM" id="SSF51735">
    <property type="entry name" value="NAD(P)-binding Rossmann-fold domains"/>
    <property type="match status" value="1"/>
</dbReference>
<dbReference type="EMBL" id="MTSE01000001">
    <property type="protein sequence ID" value="OUJ75961.1"/>
    <property type="molecule type" value="Genomic_DNA"/>
</dbReference>
<sequence>MQTTSGVTPSDTVLVIGACGQLGIELTYELRQRYGASRVIAADVRLPQQAELRDAGPFELLDVLDRPRLEALMQQYRPRQIYHLAALLSATAEKNPQLGWRLNMDGLLNVLDAAVAYQVAQVYWPSSIAVFGPATPRHQTPQLTVMNPNTVYGISKLAGEQWCEWYHQKYGLDVRSLRYPGLIGYKSLPGGGTTDYAVDIYHQALANRTYECFLKEDTYLPMMYMPDALKATLDLMHAPADQITVRSSYNVSAMSFSPAEIAASIKRHIPDFSITYKSDSRQQIADSWPASINDAQARQDWQWQPSYDLHKMTDDMLAHLQLAQSEVQHAALAHH</sequence>
<dbReference type="OrthoDB" id="9779902at2"/>
<comment type="caution">
    <text evidence="3">The sequence shown here is derived from an EMBL/GenBank/DDBJ whole genome shotgun (WGS) entry which is preliminary data.</text>
</comment>
<evidence type="ECO:0000313" key="4">
    <source>
        <dbReference type="Proteomes" id="UP000194873"/>
    </source>
</evidence>
<evidence type="ECO:0000259" key="2">
    <source>
        <dbReference type="Pfam" id="PF01370"/>
    </source>
</evidence>
<dbReference type="Proteomes" id="UP000194873">
    <property type="component" value="Unassembled WGS sequence"/>
</dbReference>
<dbReference type="GO" id="GO:0006567">
    <property type="term" value="P:L-threonine catabolic process"/>
    <property type="evidence" value="ECO:0007669"/>
    <property type="project" value="TreeGrafter"/>
</dbReference>
<dbReference type="PANTHER" id="PTHR42687">
    <property type="entry name" value="L-THREONINE 3-DEHYDROGENASE"/>
    <property type="match status" value="1"/>
</dbReference>
<reference evidence="3 4" key="1">
    <citation type="submission" date="2017-01" db="EMBL/GenBank/DDBJ databases">
        <title>A new Hymenobacter.</title>
        <authorList>
            <person name="Liang Y."/>
            <person name="Feng F."/>
        </authorList>
    </citation>
    <scope>NUCLEOTIDE SEQUENCE [LARGE SCALE GENOMIC DNA]</scope>
    <source>
        <strain evidence="3">MIMBbqt21</strain>
    </source>
</reference>
<dbReference type="Gene3D" id="3.40.50.720">
    <property type="entry name" value="NAD(P)-binding Rossmann-like Domain"/>
    <property type="match status" value="1"/>
</dbReference>
<name>A0A243WLE3_9BACT</name>